<dbReference type="SUPFAM" id="SSF53474">
    <property type="entry name" value="alpha/beta-Hydrolases"/>
    <property type="match status" value="1"/>
</dbReference>
<dbReference type="OrthoDB" id="9814760at2"/>
<accession>A0A8G2BIZ9</accession>
<dbReference type="PIRSF" id="PIRSF031982">
    <property type="entry name" value="UCP031982_abhydr"/>
    <property type="match status" value="1"/>
</dbReference>
<keyword evidence="5" id="KW-1185">Reference proteome</keyword>
<evidence type="ECO:0008006" key="6">
    <source>
        <dbReference type="Google" id="ProtNLM"/>
    </source>
</evidence>
<dbReference type="InterPro" id="IPR029058">
    <property type="entry name" value="AB_hydrolase_fold"/>
</dbReference>
<dbReference type="InterPro" id="IPR016986">
    <property type="entry name" value="UCP031982_abhydr"/>
</dbReference>
<sequence length="350" mass="37497">MTQAGTAFGSVVGAASGLFLDPTRSDWDGTDPRPIAWTAWYPAAADTPDPAPATTGPHDLFLAPAVAQGAALSPARARWPVVLLSHGTGGRSEGLAWLGARLAGAGYVCLGVCHHGNTEIEPYRAEGFLCWWERPRDLSVALDMLLQDPLFADRLDMDRTVAAGFSLGGCTVLSLAGAVTELARFQDWAQTQPGAPGGPREFPDLSDRFEDLLRTSAPFPASLARQSRSYADPRVRAVVAFAPAPPVRGFRPDSLAGIRLPVSIMVGRADLEAPHEDCALWLRQQNPAFAVELLGETVGHYVFLNEATDFGRAEAPEICLDPPGIDRRAIHDQAVAFAEAHFRRTLEAAV</sequence>
<dbReference type="Gene3D" id="3.40.50.1820">
    <property type="entry name" value="alpha/beta hydrolase"/>
    <property type="match status" value="1"/>
</dbReference>
<evidence type="ECO:0000256" key="2">
    <source>
        <dbReference type="ARBA" id="ARBA00022963"/>
    </source>
</evidence>
<keyword evidence="1" id="KW-0378">Hydrolase</keyword>
<evidence type="ECO:0000313" key="4">
    <source>
        <dbReference type="EMBL" id="SDF97311.1"/>
    </source>
</evidence>
<dbReference type="PANTHER" id="PTHR10272:SF0">
    <property type="entry name" value="PLATELET-ACTIVATING FACTOR ACETYLHYDROLASE"/>
    <property type="match status" value="1"/>
</dbReference>
<evidence type="ECO:0000256" key="3">
    <source>
        <dbReference type="ARBA" id="ARBA00023098"/>
    </source>
</evidence>
<dbReference type="Proteomes" id="UP000198615">
    <property type="component" value="Unassembled WGS sequence"/>
</dbReference>
<comment type="caution">
    <text evidence="4">The sequence shown here is derived from an EMBL/GenBank/DDBJ whole genome shotgun (WGS) entry which is preliminary data.</text>
</comment>
<dbReference type="GO" id="GO:0016042">
    <property type="term" value="P:lipid catabolic process"/>
    <property type="evidence" value="ECO:0007669"/>
    <property type="project" value="UniProtKB-KW"/>
</dbReference>
<keyword evidence="3" id="KW-0443">Lipid metabolism</keyword>
<proteinExistence type="predicted"/>
<dbReference type="AlphaFoldDB" id="A0A8G2BIZ9"/>
<organism evidence="4 5">
    <name type="scientific">Thalassobaculum litoreum DSM 18839</name>
    <dbReference type="NCBI Taxonomy" id="1123362"/>
    <lineage>
        <taxon>Bacteria</taxon>
        <taxon>Pseudomonadati</taxon>
        <taxon>Pseudomonadota</taxon>
        <taxon>Alphaproteobacteria</taxon>
        <taxon>Rhodospirillales</taxon>
        <taxon>Thalassobaculaceae</taxon>
        <taxon>Thalassobaculum</taxon>
    </lineage>
</organism>
<name>A0A8G2BIZ9_9PROT</name>
<keyword evidence="2" id="KW-0442">Lipid degradation</keyword>
<dbReference type="EMBL" id="FNBW01000008">
    <property type="protein sequence ID" value="SDF97311.1"/>
    <property type="molecule type" value="Genomic_DNA"/>
</dbReference>
<reference evidence="4 5" key="1">
    <citation type="submission" date="2016-10" db="EMBL/GenBank/DDBJ databases">
        <authorList>
            <person name="Varghese N."/>
            <person name="Submissions S."/>
        </authorList>
    </citation>
    <scope>NUCLEOTIDE SEQUENCE [LARGE SCALE GENOMIC DNA]</scope>
    <source>
        <strain evidence="4 5">DSM 18839</strain>
    </source>
</reference>
<evidence type="ECO:0000256" key="1">
    <source>
        <dbReference type="ARBA" id="ARBA00022801"/>
    </source>
</evidence>
<evidence type="ECO:0000313" key="5">
    <source>
        <dbReference type="Proteomes" id="UP000198615"/>
    </source>
</evidence>
<dbReference type="RefSeq" id="WP_093151364.1">
    <property type="nucleotide sequence ID" value="NZ_FNBW01000008.1"/>
</dbReference>
<dbReference type="GO" id="GO:0003847">
    <property type="term" value="F:1-alkyl-2-acetylglycerophosphocholine esterase activity"/>
    <property type="evidence" value="ECO:0007669"/>
    <property type="project" value="TreeGrafter"/>
</dbReference>
<gene>
    <name evidence="4" type="ORF">SAMN05660686_02953</name>
</gene>
<protein>
    <recommendedName>
        <fullName evidence="6">Dienelactone hydrolase</fullName>
    </recommendedName>
</protein>
<dbReference type="PANTHER" id="PTHR10272">
    <property type="entry name" value="PLATELET-ACTIVATING FACTOR ACETYLHYDROLASE"/>
    <property type="match status" value="1"/>
</dbReference>